<evidence type="ECO:0000256" key="1">
    <source>
        <dbReference type="SAM" id="Phobius"/>
    </source>
</evidence>
<name>A0A0H2R746_9AGAM</name>
<sequence length="316" mass="35057">MNVDFGILPLGCPPSLNVDVSGVEIRVSFYAQAFLLALLCIRSGSSDEISGSLSTLIGTNIIMVITSLILGFREDPEMTLQDGLIVLYLLSISWIAICVAMTTFNRFKDHNQKLSYLSIFQSYLVFAFAIALLAKWKNFGSTPECNSEVVVFIFRIFNAIHVGRKAGWAVVITALVLYTGMMIVGYPRTIRSAIAKVRSSGSMTGGNLEEGKRNRICEPDLEFSGRIVLQIIFIVILLPLAIVNTELLVKRNRSAPESHSQEQWAFGQVIPVFLIAHPLVKVLSAFKKYGLRSRKYFAMKNMNSKSDVADGSQIKF</sequence>
<dbReference type="InParanoid" id="A0A0H2R746"/>
<feature type="transmembrane region" description="Helical" evidence="1">
    <location>
        <begin position="166"/>
        <end position="186"/>
    </location>
</feature>
<accession>A0A0H2R746</accession>
<keyword evidence="3" id="KW-1185">Reference proteome</keyword>
<feature type="transmembrane region" description="Helical" evidence="1">
    <location>
        <begin position="23"/>
        <end position="41"/>
    </location>
</feature>
<feature type="transmembrane region" description="Helical" evidence="1">
    <location>
        <begin position="116"/>
        <end position="134"/>
    </location>
</feature>
<evidence type="ECO:0000313" key="2">
    <source>
        <dbReference type="EMBL" id="KLO07182.1"/>
    </source>
</evidence>
<dbReference type="AlphaFoldDB" id="A0A0H2R746"/>
<feature type="transmembrane region" description="Helical" evidence="1">
    <location>
        <begin position="263"/>
        <end position="286"/>
    </location>
</feature>
<keyword evidence="1" id="KW-0812">Transmembrane</keyword>
<keyword evidence="1" id="KW-1133">Transmembrane helix</keyword>
<feature type="transmembrane region" description="Helical" evidence="1">
    <location>
        <begin position="53"/>
        <end position="72"/>
    </location>
</feature>
<gene>
    <name evidence="2" type="ORF">SCHPADRAFT_945490</name>
</gene>
<evidence type="ECO:0000313" key="3">
    <source>
        <dbReference type="Proteomes" id="UP000053477"/>
    </source>
</evidence>
<protein>
    <submittedName>
        <fullName evidence="2">Uncharacterized protein</fullName>
    </submittedName>
</protein>
<keyword evidence="1" id="KW-0472">Membrane</keyword>
<feature type="transmembrane region" description="Helical" evidence="1">
    <location>
        <begin position="84"/>
        <end position="104"/>
    </location>
</feature>
<organism evidence="2 3">
    <name type="scientific">Schizopora paradoxa</name>
    <dbReference type="NCBI Taxonomy" id="27342"/>
    <lineage>
        <taxon>Eukaryota</taxon>
        <taxon>Fungi</taxon>
        <taxon>Dikarya</taxon>
        <taxon>Basidiomycota</taxon>
        <taxon>Agaricomycotina</taxon>
        <taxon>Agaricomycetes</taxon>
        <taxon>Hymenochaetales</taxon>
        <taxon>Schizoporaceae</taxon>
        <taxon>Schizopora</taxon>
    </lineage>
</organism>
<proteinExistence type="predicted"/>
<feature type="transmembrane region" description="Helical" evidence="1">
    <location>
        <begin position="223"/>
        <end position="243"/>
    </location>
</feature>
<dbReference type="OrthoDB" id="5427664at2759"/>
<reference evidence="2 3" key="1">
    <citation type="submission" date="2015-04" db="EMBL/GenBank/DDBJ databases">
        <title>Complete genome sequence of Schizopora paradoxa KUC8140, a cosmopolitan wood degrader in East Asia.</title>
        <authorList>
            <consortium name="DOE Joint Genome Institute"/>
            <person name="Min B."/>
            <person name="Park H."/>
            <person name="Jang Y."/>
            <person name="Kim J.-J."/>
            <person name="Kim K.H."/>
            <person name="Pangilinan J."/>
            <person name="Lipzen A."/>
            <person name="Riley R."/>
            <person name="Grigoriev I.V."/>
            <person name="Spatafora J.W."/>
            <person name="Choi I.-G."/>
        </authorList>
    </citation>
    <scope>NUCLEOTIDE SEQUENCE [LARGE SCALE GENOMIC DNA]</scope>
    <source>
        <strain evidence="2 3">KUC8140</strain>
    </source>
</reference>
<dbReference type="EMBL" id="KQ086155">
    <property type="protein sequence ID" value="KLO07182.1"/>
    <property type="molecule type" value="Genomic_DNA"/>
</dbReference>
<dbReference type="Proteomes" id="UP000053477">
    <property type="component" value="Unassembled WGS sequence"/>
</dbReference>